<dbReference type="NCBIfam" id="TIGR01561">
    <property type="entry name" value="gde_arch"/>
    <property type="match status" value="1"/>
</dbReference>
<dbReference type="InterPro" id="IPR008928">
    <property type="entry name" value="6-hairpin_glycosidase_sf"/>
</dbReference>
<dbReference type="InterPro" id="IPR006451">
    <property type="entry name" value="Glycogen_debranch_arc"/>
</dbReference>
<dbReference type="AlphaFoldDB" id="W0RJT4"/>
<dbReference type="Pfam" id="PF12439">
    <property type="entry name" value="GDE_N"/>
    <property type="match status" value="1"/>
</dbReference>
<gene>
    <name evidence="3" type="ORF">J421_3807</name>
</gene>
<protein>
    <submittedName>
        <fullName evidence="3">Glycogen debranching enzyme</fullName>
    </submittedName>
</protein>
<dbReference type="GO" id="GO:0004134">
    <property type="term" value="F:4-alpha-glucanotransferase activity"/>
    <property type="evidence" value="ECO:0007669"/>
    <property type="project" value="InterPro"/>
</dbReference>
<organism evidence="3 4">
    <name type="scientific">Gemmatirosa kalamazoonensis</name>
    <dbReference type="NCBI Taxonomy" id="861299"/>
    <lineage>
        <taxon>Bacteria</taxon>
        <taxon>Pseudomonadati</taxon>
        <taxon>Gemmatimonadota</taxon>
        <taxon>Gemmatimonadia</taxon>
        <taxon>Gemmatimonadales</taxon>
        <taxon>Gemmatimonadaceae</taxon>
        <taxon>Gemmatirosa</taxon>
    </lineage>
</organism>
<dbReference type="Gene3D" id="1.50.10.10">
    <property type="match status" value="1"/>
</dbReference>
<feature type="domain" description="Glycogen debranching enzyme C-terminal" evidence="1">
    <location>
        <begin position="310"/>
        <end position="677"/>
    </location>
</feature>
<dbReference type="PANTHER" id="PTHR10569">
    <property type="entry name" value="GLYCOGEN DEBRANCHING ENZYME"/>
    <property type="match status" value="1"/>
</dbReference>
<dbReference type="EMBL" id="CP007128">
    <property type="protein sequence ID" value="AHG91344.1"/>
    <property type="molecule type" value="Genomic_DNA"/>
</dbReference>
<name>W0RJT4_9BACT</name>
<dbReference type="Proteomes" id="UP000019151">
    <property type="component" value="Chromosome"/>
</dbReference>
<dbReference type="InParanoid" id="W0RJT4"/>
<dbReference type="KEGG" id="gba:J421_3807"/>
<dbReference type="HOGENOM" id="CLU_026835_0_0_0"/>
<dbReference type="STRING" id="861299.J421_3807"/>
<dbReference type="InterPro" id="IPR032790">
    <property type="entry name" value="GDE_C"/>
</dbReference>
<evidence type="ECO:0000313" key="4">
    <source>
        <dbReference type="Proteomes" id="UP000019151"/>
    </source>
</evidence>
<keyword evidence="4" id="KW-1185">Reference proteome</keyword>
<dbReference type="FunFam" id="1.50.10.10:FF:000073">
    <property type="entry name" value="Glycogen debranching enzyme, hypothetical (TreX-like)"/>
    <property type="match status" value="1"/>
</dbReference>
<accession>W0RJT4</accession>
<feature type="domain" description="Glycogen debranching enzyme bacterial and archaeal type N-terminal" evidence="2">
    <location>
        <begin position="28"/>
        <end position="250"/>
    </location>
</feature>
<evidence type="ECO:0000313" key="3">
    <source>
        <dbReference type="EMBL" id="AHG91344.1"/>
    </source>
</evidence>
<dbReference type="PANTHER" id="PTHR10569:SF2">
    <property type="entry name" value="GLYCOGEN DEBRANCHING ENZYME"/>
    <property type="match status" value="1"/>
</dbReference>
<dbReference type="InterPro" id="IPR024742">
    <property type="entry name" value="Glycogen_debranch_N"/>
</dbReference>
<sequence length="707" mass="78899">MQERLIDRVTRRPAFDPGAADIEPLLTREWLVTNGLGGYASATVAGVVTRRYHGLLVSALPNPFGRIVMLNHLVEELTLPDGTRAALGGEEYAAGKLEASGAQYLVDFQLEAGLPVWRYRLGGCTIERRVFMPYRQNTVFITYRLVEGDCTVRLSLRPALHFRGYEDPVTTPHEARYQLSAADGHYTVTSEGSTLPPLRFRVVGGAAASTVEPVRMNELLYRVEEARGYAYTGALWSPGCFSMEIAPGATAALVASAEPLDVIDALSPDEALQLELERRRRLLARVPDSLRDAVGGELVLAADQFLIQPAGRLRDRVRAQAVGDEVRTVIAGYHWFTDWGRDTMISLEGLTLSTRRYRESGFILRTFAQYVRDGLIPNMFPDGANDGLYHTADATLWFFHALDRYVALTGDRATLRQLLPTMTDIADHHLRGTHYGIRVDPADGLLHEGQEGYQLTWMDAKMGDWVVTPRRGKPVEINALWYNALCILEEWVRTERGESAAEPYARAAERARTSFNARFWYERGGYLYDVVDGPDGDSTELRPNQILAVSLPHAVLDASRWEAVVSTVERELLTPYGLRSLARGDKDYKPRYFGDLRARDGAYHQGTVWGWLIGPWVDAWLKLHPDEPSDARRFLTALVDHLDEFGVGSVAEIFDAEAPYTPRGCIAQAWSVAELLRCWQRTAPTGTDVQRRGDRAAAFTEGVGGTR</sequence>
<dbReference type="InterPro" id="IPR010401">
    <property type="entry name" value="AGL/Gdb1"/>
</dbReference>
<evidence type="ECO:0000259" key="1">
    <source>
        <dbReference type="Pfam" id="PF06202"/>
    </source>
</evidence>
<evidence type="ECO:0000259" key="2">
    <source>
        <dbReference type="Pfam" id="PF12439"/>
    </source>
</evidence>
<reference evidence="3 4" key="1">
    <citation type="journal article" date="2014" name="Genome Announc.">
        <title>Genome Sequence and Methylome of Soil Bacterium Gemmatirosa kalamazoonensis KBS708T, a Member of the Rarely Cultivated Gemmatimonadetes Phylum.</title>
        <authorList>
            <person name="Debruyn J.M."/>
            <person name="Radosevich M."/>
            <person name="Wommack K.E."/>
            <person name="Polson S.W."/>
            <person name="Hauser L.J."/>
            <person name="Fawaz M.N."/>
            <person name="Korlach J."/>
            <person name="Tsai Y.C."/>
        </authorList>
    </citation>
    <scope>NUCLEOTIDE SEQUENCE [LARGE SCALE GENOMIC DNA]</scope>
    <source>
        <strain evidence="3 4">KBS708</strain>
    </source>
</reference>
<dbReference type="InterPro" id="IPR012341">
    <property type="entry name" value="6hp_glycosidase-like_sf"/>
</dbReference>
<dbReference type="Pfam" id="PF06202">
    <property type="entry name" value="GDE_C"/>
    <property type="match status" value="1"/>
</dbReference>
<dbReference type="RefSeq" id="WP_104023174.1">
    <property type="nucleotide sequence ID" value="NZ_CP007128.1"/>
</dbReference>
<dbReference type="PATRIC" id="fig|861299.3.peg.3861"/>
<dbReference type="OrthoDB" id="9761875at2"/>
<dbReference type="GO" id="GO:0005980">
    <property type="term" value="P:glycogen catabolic process"/>
    <property type="evidence" value="ECO:0007669"/>
    <property type="project" value="InterPro"/>
</dbReference>
<dbReference type="GO" id="GO:0004135">
    <property type="term" value="F:amylo-alpha-1,6-glucosidase activity"/>
    <property type="evidence" value="ECO:0007669"/>
    <property type="project" value="InterPro"/>
</dbReference>
<dbReference type="eggNOG" id="COG3408">
    <property type="taxonomic scope" value="Bacteria"/>
</dbReference>
<proteinExistence type="predicted"/>
<dbReference type="SUPFAM" id="SSF48208">
    <property type="entry name" value="Six-hairpin glycosidases"/>
    <property type="match status" value="1"/>
</dbReference>